<evidence type="ECO:0000259" key="2">
    <source>
        <dbReference type="PROSITE" id="PS50004"/>
    </source>
</evidence>
<dbReference type="PANTHER" id="PTHR11200">
    <property type="entry name" value="INOSITOL 5-PHOSPHATASE"/>
    <property type="match status" value="1"/>
</dbReference>
<evidence type="ECO:0000313" key="4">
    <source>
        <dbReference type="Proteomes" id="UP001230188"/>
    </source>
</evidence>
<feature type="domain" description="C2" evidence="2">
    <location>
        <begin position="226"/>
        <end position="358"/>
    </location>
</feature>
<dbReference type="SUPFAM" id="SSF50156">
    <property type="entry name" value="PDZ domain-like"/>
    <property type="match status" value="1"/>
</dbReference>
<feature type="region of interest" description="Disordered" evidence="1">
    <location>
        <begin position="469"/>
        <end position="510"/>
    </location>
</feature>
<dbReference type="InterPro" id="IPR000300">
    <property type="entry name" value="IPPc"/>
</dbReference>
<dbReference type="SMART" id="SM00128">
    <property type="entry name" value="IPPc"/>
    <property type="match status" value="1"/>
</dbReference>
<dbReference type="Proteomes" id="UP001230188">
    <property type="component" value="Unassembled WGS sequence"/>
</dbReference>
<keyword evidence="4" id="KW-1185">Reference proteome</keyword>
<dbReference type="PANTHER" id="PTHR11200:SF275">
    <property type="entry name" value="LD06095P"/>
    <property type="match status" value="1"/>
</dbReference>
<dbReference type="Pfam" id="PF00168">
    <property type="entry name" value="C2"/>
    <property type="match status" value="1"/>
</dbReference>
<dbReference type="SUPFAM" id="SSF56219">
    <property type="entry name" value="DNase I-like"/>
    <property type="match status" value="1"/>
</dbReference>
<gene>
    <name evidence="3" type="ORF">CTAYLR_002266</name>
</gene>
<protein>
    <recommendedName>
        <fullName evidence="2">C2 domain-containing protein</fullName>
    </recommendedName>
</protein>
<dbReference type="SUPFAM" id="SSF49562">
    <property type="entry name" value="C2 domain (Calcium/lipid-binding domain, CaLB)"/>
    <property type="match status" value="2"/>
</dbReference>
<dbReference type="PROSITE" id="PS50004">
    <property type="entry name" value="C2"/>
    <property type="match status" value="2"/>
</dbReference>
<dbReference type="EMBL" id="JAQMWT010000029">
    <property type="protein sequence ID" value="KAJ8613409.1"/>
    <property type="molecule type" value="Genomic_DNA"/>
</dbReference>
<organism evidence="3 4">
    <name type="scientific">Chrysophaeum taylorii</name>
    <dbReference type="NCBI Taxonomy" id="2483200"/>
    <lineage>
        <taxon>Eukaryota</taxon>
        <taxon>Sar</taxon>
        <taxon>Stramenopiles</taxon>
        <taxon>Ochrophyta</taxon>
        <taxon>Pelagophyceae</taxon>
        <taxon>Pelagomonadales</taxon>
        <taxon>Pelagomonadaceae</taxon>
        <taxon>Chrysophaeum</taxon>
    </lineage>
</organism>
<dbReference type="GO" id="GO:0004439">
    <property type="term" value="F:phosphatidylinositol-4,5-bisphosphate 5-phosphatase activity"/>
    <property type="evidence" value="ECO:0007669"/>
    <property type="project" value="TreeGrafter"/>
</dbReference>
<dbReference type="InterPro" id="IPR036034">
    <property type="entry name" value="PDZ_sf"/>
</dbReference>
<sequence>MKVLDEEIQDVELLSREELRAFALRYGCLEHEETEDIEELLAGARMAAVVRLSNASLRGIICLGGGVASVEDGTSTPRPKLVRLAVEAIAKLREAEHRRRPTSSRLNESVDGERFDVSFFDAKLGFGVSLVRGRGGVFSTRVTRVREDLLARSDLRVGDALVEINGARFDPRVDDASSFVTRVVNRVLYAPRPMRLTFAAGDGRKLEERETRNLTRAARTLSRGISLPMLRTPTLRKKRKTNIAETLRICVFRGEGLVAKDRNLLGNKTASDPYAVVHVNGTRVGQTKYVSHTLSPEWNDYFEAVVDISKSVSVRLELFDRDIGNADDAMGEVVVDARREVSTAARQSAESSSYTKWYNVRTTKNCKNATGRVLLGLFIRQRPPPMPAGDAREIDARWAVRVHAARSLAGGGEWTIDPFCIVETDGEGGKGTEKFGVFTEIGRTPVLRRTSEPEWDPAYACEFDAPINRATRSNNNSNNSSHQTTTTTTTTGKRSILQSMTRGRRPHGMSGLADVGGSVLEAGPHARVRVYDSRCFLASHDAIGQVTFSLPNLMSRFPSTSDFTGTKNPWTVPEWLELIPLEGGRRAHRRGAILASHPLVSVALLEPRGCPLSVMCISMNCGNSPIEPLDALVPANGSLNAVAEPVLSKELSSTKLVGVENDAGSERVGVFDNSRSADIVSIALQESSTSIIPGRTAAAVGSDESQDSNNNNNDGKNSGDLKKMFGVLLPNHEMVCDAVRGQMRLFVFVRAPLAGGCTEKRIAYENTGLGHVVANKGGIAFTMRLAGASHVSLVFYGAHLAAHEGDSFRLRRNSDVCEIVRGCRSDFKSNSQKGHRAPISDAVDVDSQVDFSFFSGDLNYRLGDEDEDEEETKTPSSESPAAAAADFSRDELSQEMQNGRVFCGGWVAPTPTFAPTFKVLRGQSRCLYNKKRVPSWCDRVLFKARDATPLRSVDSVQRHELVSFDSVPAVISSDHKPVRALWLLYPAPVRPLSQVETWSLSEVCLTIDNKVVPPPPPPPLQDDSNDRSDQPHLTSWSTCLKMDVHLEDGDGSRGTLHLIAVDLRWGEKVLGAADVALVRVRDAIAMYGQFDFVNLPLVRDSIITGNIMGRITSSPK</sequence>
<dbReference type="AlphaFoldDB" id="A0AAD7XN51"/>
<dbReference type="Gene3D" id="2.60.40.150">
    <property type="entry name" value="C2 domain"/>
    <property type="match status" value="2"/>
</dbReference>
<evidence type="ECO:0000313" key="3">
    <source>
        <dbReference type="EMBL" id="KAJ8613409.1"/>
    </source>
</evidence>
<accession>A0AAD7XN51</accession>
<feature type="domain" description="C2" evidence="2">
    <location>
        <begin position="381"/>
        <end position="564"/>
    </location>
</feature>
<dbReference type="InterPro" id="IPR036691">
    <property type="entry name" value="Endo/exonu/phosph_ase_sf"/>
</dbReference>
<dbReference type="CDD" id="cd00030">
    <property type="entry name" value="C2"/>
    <property type="match status" value="1"/>
</dbReference>
<dbReference type="InterPro" id="IPR035892">
    <property type="entry name" value="C2_domain_sf"/>
</dbReference>
<proteinExistence type="predicted"/>
<feature type="region of interest" description="Disordered" evidence="1">
    <location>
        <begin position="695"/>
        <end position="718"/>
    </location>
</feature>
<dbReference type="InterPro" id="IPR046985">
    <property type="entry name" value="IP5"/>
</dbReference>
<feature type="compositionally biased region" description="Low complexity" evidence="1">
    <location>
        <begin position="701"/>
        <end position="716"/>
    </location>
</feature>
<dbReference type="Gene3D" id="2.30.42.10">
    <property type="match status" value="1"/>
</dbReference>
<name>A0AAD7XN51_9STRA</name>
<evidence type="ECO:0000256" key="1">
    <source>
        <dbReference type="SAM" id="MobiDB-lite"/>
    </source>
</evidence>
<dbReference type="Gene3D" id="3.60.10.10">
    <property type="entry name" value="Endonuclease/exonuclease/phosphatase"/>
    <property type="match status" value="1"/>
</dbReference>
<dbReference type="InterPro" id="IPR000008">
    <property type="entry name" value="C2_dom"/>
</dbReference>
<dbReference type="Pfam" id="PF22669">
    <property type="entry name" value="Exo_endo_phos2"/>
    <property type="match status" value="1"/>
</dbReference>
<comment type="caution">
    <text evidence="3">The sequence shown here is derived from an EMBL/GenBank/DDBJ whole genome shotgun (WGS) entry which is preliminary data.</text>
</comment>
<feature type="region of interest" description="Disordered" evidence="1">
    <location>
        <begin position="1011"/>
        <end position="1032"/>
    </location>
</feature>
<reference evidence="3" key="1">
    <citation type="submission" date="2023-01" db="EMBL/GenBank/DDBJ databases">
        <title>Metagenome sequencing of chrysophaentin producing Chrysophaeum taylorii.</title>
        <authorList>
            <person name="Davison J."/>
            <person name="Bewley C."/>
        </authorList>
    </citation>
    <scope>NUCLEOTIDE SEQUENCE</scope>
    <source>
        <strain evidence="3">NIES-1699</strain>
    </source>
</reference>
<feature type="region of interest" description="Disordered" evidence="1">
    <location>
        <begin position="860"/>
        <end position="889"/>
    </location>
</feature>
<dbReference type="GO" id="GO:0046856">
    <property type="term" value="P:phosphatidylinositol dephosphorylation"/>
    <property type="evidence" value="ECO:0007669"/>
    <property type="project" value="InterPro"/>
</dbReference>
<dbReference type="SMART" id="SM00239">
    <property type="entry name" value="C2"/>
    <property type="match status" value="2"/>
</dbReference>
<feature type="compositionally biased region" description="Low complexity" evidence="1">
    <location>
        <begin position="471"/>
        <end position="491"/>
    </location>
</feature>
<feature type="compositionally biased region" description="Polar residues" evidence="1">
    <location>
        <begin position="492"/>
        <end position="501"/>
    </location>
</feature>